<organism evidence="2 3">
    <name type="scientific">Fructobacillus papyrifericola</name>
    <dbReference type="NCBI Taxonomy" id="2713172"/>
    <lineage>
        <taxon>Bacteria</taxon>
        <taxon>Bacillati</taxon>
        <taxon>Bacillota</taxon>
        <taxon>Bacilli</taxon>
        <taxon>Lactobacillales</taxon>
        <taxon>Lactobacillaceae</taxon>
        <taxon>Fructobacillus</taxon>
    </lineage>
</organism>
<feature type="transmembrane region" description="Helical" evidence="1">
    <location>
        <begin position="17"/>
        <end position="35"/>
    </location>
</feature>
<sequence length="71" mass="8435">MEKSVVKKSAVQKVTRFMVFTMLLLVLICLLHDYLDFPLNDDFANDLATILPIFLSFWAFLDFYSRRRNDK</sequence>
<keyword evidence="1" id="KW-0812">Transmembrane</keyword>
<keyword evidence="1" id="KW-1133">Transmembrane helix</keyword>
<comment type="caution">
    <text evidence="2">The sequence shown here is derived from an EMBL/GenBank/DDBJ whole genome shotgun (WGS) entry which is preliminary data.</text>
</comment>
<name>A0ABS5QW69_9LACO</name>
<dbReference type="EMBL" id="JAAMFJ010000007">
    <property type="protein sequence ID" value="MBS9336800.1"/>
    <property type="molecule type" value="Genomic_DNA"/>
</dbReference>
<keyword evidence="1" id="KW-0472">Membrane</keyword>
<accession>A0ABS5QW69</accession>
<proteinExistence type="predicted"/>
<dbReference type="Proteomes" id="UP000735205">
    <property type="component" value="Unassembled WGS sequence"/>
</dbReference>
<evidence type="ECO:0000313" key="3">
    <source>
        <dbReference type="Proteomes" id="UP000735205"/>
    </source>
</evidence>
<keyword evidence="3" id="KW-1185">Reference proteome</keyword>
<evidence type="ECO:0000313" key="2">
    <source>
        <dbReference type="EMBL" id="MBS9336800.1"/>
    </source>
</evidence>
<evidence type="ECO:0000256" key="1">
    <source>
        <dbReference type="SAM" id="Phobius"/>
    </source>
</evidence>
<feature type="transmembrane region" description="Helical" evidence="1">
    <location>
        <begin position="47"/>
        <end position="65"/>
    </location>
</feature>
<gene>
    <name evidence="2" type="ORF">G6R28_06100</name>
</gene>
<dbReference type="RefSeq" id="WP_213793349.1">
    <property type="nucleotide sequence ID" value="NZ_JAAMFJ010000007.1"/>
</dbReference>
<protein>
    <submittedName>
        <fullName evidence="2">DUF4044 domain-containing protein</fullName>
    </submittedName>
</protein>
<reference evidence="2 3" key="1">
    <citation type="submission" date="2020-02" db="EMBL/GenBank/DDBJ databases">
        <title>Fructobacillus sp. isolated from paper mulberry of Taiwan.</title>
        <authorList>
            <person name="Lin S.-T."/>
        </authorList>
    </citation>
    <scope>NUCLEOTIDE SEQUENCE [LARGE SCALE GENOMIC DNA]</scope>
    <source>
        <strain evidence="2 3">M1-21</strain>
    </source>
</reference>